<feature type="binding site" evidence="2">
    <location>
        <position position="72"/>
    </location>
    <ligand>
        <name>Fe cation</name>
        <dbReference type="ChEBI" id="CHEBI:24875"/>
    </ligand>
</feature>
<dbReference type="Pfam" id="PF02678">
    <property type="entry name" value="Pirin"/>
    <property type="match status" value="1"/>
</dbReference>
<protein>
    <recommendedName>
        <fullName evidence="8">Pirin</fullName>
    </recommendedName>
</protein>
<feature type="binding site" evidence="2">
    <location>
        <position position="74"/>
    </location>
    <ligand>
        <name>Fe cation</name>
        <dbReference type="ChEBI" id="CHEBI:24875"/>
    </ligand>
</feature>
<accession>A0A369ANW6</accession>
<feature type="binding site" evidence="2">
    <location>
        <position position="118"/>
    </location>
    <ligand>
        <name>Fe cation</name>
        <dbReference type="ChEBI" id="CHEBI:24875"/>
    </ligand>
</feature>
<dbReference type="CDD" id="cd02909">
    <property type="entry name" value="cupin_pirin_N"/>
    <property type="match status" value="1"/>
</dbReference>
<evidence type="ECO:0000256" key="1">
    <source>
        <dbReference type="ARBA" id="ARBA00008416"/>
    </source>
</evidence>
<keyword evidence="2" id="KW-0479">Metal-binding</keyword>
<feature type="binding site" evidence="2">
    <location>
        <position position="116"/>
    </location>
    <ligand>
        <name>Fe cation</name>
        <dbReference type="ChEBI" id="CHEBI:24875"/>
    </ligand>
</feature>
<comment type="cofactor">
    <cofactor evidence="2">
        <name>Fe cation</name>
        <dbReference type="ChEBI" id="CHEBI:24875"/>
    </cofactor>
    <text evidence="2">Binds 1 Fe cation per subunit.</text>
</comment>
<comment type="similarity">
    <text evidence="1 3">Belongs to the pirin family.</text>
</comment>
<keyword evidence="2" id="KW-0408">Iron</keyword>
<evidence type="ECO:0000256" key="3">
    <source>
        <dbReference type="RuleBase" id="RU003457"/>
    </source>
</evidence>
<dbReference type="PANTHER" id="PTHR13903:SF8">
    <property type="entry name" value="PIRIN"/>
    <property type="match status" value="1"/>
</dbReference>
<dbReference type="RefSeq" id="WP_114483471.1">
    <property type="nucleotide sequence ID" value="NZ_QPJU01000006.1"/>
</dbReference>
<evidence type="ECO:0000313" key="7">
    <source>
        <dbReference type="Proteomes" id="UP000252174"/>
    </source>
</evidence>
<gene>
    <name evidence="6" type="ORF">DFR45_10622</name>
</gene>
<organism evidence="6 7">
    <name type="scientific">Extensimonas vulgaris</name>
    <dbReference type="NCBI Taxonomy" id="1031594"/>
    <lineage>
        <taxon>Bacteria</taxon>
        <taxon>Pseudomonadati</taxon>
        <taxon>Pseudomonadota</taxon>
        <taxon>Betaproteobacteria</taxon>
        <taxon>Burkholderiales</taxon>
        <taxon>Comamonadaceae</taxon>
        <taxon>Extensimonas</taxon>
    </lineage>
</organism>
<dbReference type="InterPro" id="IPR012093">
    <property type="entry name" value="Pirin"/>
</dbReference>
<dbReference type="SUPFAM" id="SSF51182">
    <property type="entry name" value="RmlC-like cupins"/>
    <property type="match status" value="1"/>
</dbReference>
<evidence type="ECO:0000259" key="5">
    <source>
        <dbReference type="Pfam" id="PF05726"/>
    </source>
</evidence>
<dbReference type="Proteomes" id="UP000252174">
    <property type="component" value="Unassembled WGS sequence"/>
</dbReference>
<dbReference type="OrthoDB" id="321327at2"/>
<dbReference type="Pfam" id="PF05726">
    <property type="entry name" value="Pirin_C"/>
    <property type="match status" value="1"/>
</dbReference>
<evidence type="ECO:0000259" key="4">
    <source>
        <dbReference type="Pfam" id="PF02678"/>
    </source>
</evidence>
<evidence type="ECO:0008006" key="8">
    <source>
        <dbReference type="Google" id="ProtNLM"/>
    </source>
</evidence>
<dbReference type="InterPro" id="IPR008778">
    <property type="entry name" value="Pirin_C_dom"/>
</dbReference>
<proteinExistence type="inferred from homology"/>
<feature type="domain" description="Pirin C-terminal" evidence="5">
    <location>
        <begin position="223"/>
        <end position="318"/>
    </location>
</feature>
<reference evidence="6 7" key="1">
    <citation type="submission" date="2018-07" db="EMBL/GenBank/DDBJ databases">
        <title>Genomic Encyclopedia of Type Strains, Phase IV (KMG-IV): sequencing the most valuable type-strain genomes for metagenomic binning, comparative biology and taxonomic classification.</title>
        <authorList>
            <person name="Goeker M."/>
        </authorList>
    </citation>
    <scope>NUCLEOTIDE SEQUENCE [LARGE SCALE GENOMIC DNA]</scope>
    <source>
        <strain evidence="6 7">DSM 100911</strain>
    </source>
</reference>
<comment type="caution">
    <text evidence="6">The sequence shown here is derived from an EMBL/GenBank/DDBJ whole genome shotgun (WGS) entry which is preliminary data.</text>
</comment>
<dbReference type="InterPro" id="IPR011051">
    <property type="entry name" value="RmlC_Cupin_sf"/>
</dbReference>
<dbReference type="GO" id="GO:0046872">
    <property type="term" value="F:metal ion binding"/>
    <property type="evidence" value="ECO:0007669"/>
    <property type="project" value="UniProtKB-KW"/>
</dbReference>
<name>A0A369ANW6_9BURK</name>
<evidence type="ECO:0000256" key="2">
    <source>
        <dbReference type="PIRSR" id="PIRSR006232-1"/>
    </source>
</evidence>
<dbReference type="InterPro" id="IPR003829">
    <property type="entry name" value="Pirin_N_dom"/>
</dbReference>
<sequence>MNPILQTQPLGPLWPTIDPFLFCAHHDDAYPPGNGAFGPAATLAGRQIGNDFSRQDDWSMYHGSSVPGFPAHPHRGFETVSILRHGFVDHADSLGAAARFGAGDVQWLTAGRGIVHSEMFPLLDTSAPNPLELLQIWLNLPARQKMAAPHFTMFWRERIPRLVQRDAQGRTSTVTVIAGALPDAPQGAAEPLPPPPESWAAQPEADVAIWTLQLAPGALWRLPAARHAARHAQTRRMLYFFAGERLCIGPQEVTSHAALELQAAQDWLLSNTGTSTVECLLLQGRPIGEPVAQYGPFVMNTSSEIHQAIEDYRRTQFGGWPWPTSAPVHGPLPRRFARHPGAQTDSLPD</sequence>
<dbReference type="AlphaFoldDB" id="A0A369ANW6"/>
<evidence type="ECO:0000313" key="6">
    <source>
        <dbReference type="EMBL" id="RCX09134.1"/>
    </source>
</evidence>
<dbReference type="PANTHER" id="PTHR13903">
    <property type="entry name" value="PIRIN-RELATED"/>
    <property type="match status" value="1"/>
</dbReference>
<dbReference type="InterPro" id="IPR014710">
    <property type="entry name" value="RmlC-like_jellyroll"/>
</dbReference>
<feature type="domain" description="Pirin N-terminal" evidence="4">
    <location>
        <begin position="59"/>
        <end position="138"/>
    </location>
</feature>
<dbReference type="Gene3D" id="2.60.120.10">
    <property type="entry name" value="Jelly Rolls"/>
    <property type="match status" value="2"/>
</dbReference>
<dbReference type="EMBL" id="QPJU01000006">
    <property type="protein sequence ID" value="RCX09134.1"/>
    <property type="molecule type" value="Genomic_DNA"/>
</dbReference>
<keyword evidence="7" id="KW-1185">Reference proteome</keyword>